<comment type="subunit">
    <text evidence="15">Component of the periplasmic nitrate reductase NapAB complex composed of NapA and NapB.</text>
</comment>
<dbReference type="OrthoDB" id="9810782at2"/>
<keyword evidence="19" id="KW-1185">Reference proteome</keyword>
<feature type="chain" id="PRO_5003587938" description="Periplasmic nitrate reductase" evidence="16">
    <location>
        <begin position="34"/>
        <end position="915"/>
    </location>
</feature>
<feature type="binding site" evidence="15">
    <location>
        <position position="530"/>
    </location>
    <ligand>
        <name>Mo-bis(molybdopterin guanine dinucleotide)</name>
        <dbReference type="ChEBI" id="CHEBI:60539"/>
    </ligand>
</feature>
<evidence type="ECO:0000256" key="5">
    <source>
        <dbReference type="ARBA" id="ARBA00022723"/>
    </source>
</evidence>
<dbReference type="HOGENOM" id="CLU_000422_13_4_4"/>
<keyword evidence="3 15" id="KW-0004">4Fe-4S</keyword>
<dbReference type="Gene3D" id="3.40.228.10">
    <property type="entry name" value="Dimethylsulfoxide Reductase, domain 2"/>
    <property type="match status" value="1"/>
</dbReference>
<dbReference type="GO" id="GO:0051539">
    <property type="term" value="F:4 iron, 4 sulfur cluster binding"/>
    <property type="evidence" value="ECO:0007669"/>
    <property type="project" value="UniProtKB-KW"/>
</dbReference>
<keyword evidence="4 15" id="KW-0500">Molybdenum</keyword>
<dbReference type="Gene3D" id="3.30.200.210">
    <property type="match status" value="1"/>
</dbReference>
<keyword evidence="10 15" id="KW-0408">Iron</keyword>
<evidence type="ECO:0000256" key="16">
    <source>
        <dbReference type="SAM" id="SignalP"/>
    </source>
</evidence>
<keyword evidence="7 15" id="KW-0574">Periplasm</keyword>
<dbReference type="GO" id="GO:0006777">
    <property type="term" value="P:Mo-molybdopterin cofactor biosynthetic process"/>
    <property type="evidence" value="ECO:0007669"/>
    <property type="project" value="UniProtKB-UniRule"/>
</dbReference>
<dbReference type="InterPro" id="IPR009010">
    <property type="entry name" value="Asp_de-COase-like_dom_sf"/>
</dbReference>
<dbReference type="InterPro" id="IPR010051">
    <property type="entry name" value="Periplasm_NO3_reductase_lsu"/>
</dbReference>
<evidence type="ECO:0000256" key="3">
    <source>
        <dbReference type="ARBA" id="ARBA00022485"/>
    </source>
</evidence>
<dbReference type="GO" id="GO:0009325">
    <property type="term" value="C:nitrate reductase complex"/>
    <property type="evidence" value="ECO:0007669"/>
    <property type="project" value="TreeGrafter"/>
</dbReference>
<feature type="binding site" evidence="15">
    <location>
        <position position="157"/>
    </location>
    <ligand>
        <name>Mo-bis(molybdopterin guanine dinucleotide)</name>
        <dbReference type="ChEBI" id="CHEBI:60539"/>
    </ligand>
</feature>
<dbReference type="InterPro" id="IPR050123">
    <property type="entry name" value="Prok_molybdopt-oxidoreductase"/>
</dbReference>
<evidence type="ECO:0000256" key="1">
    <source>
        <dbReference type="ARBA" id="ARBA00008747"/>
    </source>
</evidence>
<evidence type="ECO:0000256" key="15">
    <source>
        <dbReference type="HAMAP-Rule" id="MF_01630"/>
    </source>
</evidence>
<feature type="binding site" evidence="15">
    <location>
        <position position="53"/>
    </location>
    <ligand>
        <name>[4Fe-4S] cluster</name>
        <dbReference type="ChEBI" id="CHEBI:49883"/>
    </ligand>
</feature>
<feature type="binding site" evidence="15">
    <location>
        <begin position="555"/>
        <end position="556"/>
    </location>
    <ligand>
        <name>Mo-bis(molybdopterin guanine dinucleotide)</name>
        <dbReference type="ChEBI" id="CHEBI:60539"/>
    </ligand>
</feature>
<feature type="domain" description="4Fe-4S Mo/W bis-MGD-type" evidence="17">
    <location>
        <begin position="46"/>
        <end position="102"/>
    </location>
</feature>
<evidence type="ECO:0000313" key="18">
    <source>
        <dbReference type="EMBL" id="EHY31605.1"/>
    </source>
</evidence>
<evidence type="ECO:0000256" key="7">
    <source>
        <dbReference type="ARBA" id="ARBA00022764"/>
    </source>
</evidence>
<dbReference type="NCBIfam" id="NF010055">
    <property type="entry name" value="PRK13532.1"/>
    <property type="match status" value="1"/>
</dbReference>
<proteinExistence type="inferred from homology"/>
<dbReference type="Pfam" id="PF01568">
    <property type="entry name" value="Molydop_binding"/>
    <property type="match status" value="1"/>
</dbReference>
<evidence type="ECO:0000256" key="14">
    <source>
        <dbReference type="ARBA" id="ARBA00055000"/>
    </source>
</evidence>
<dbReference type="RefSeq" id="WP_008541787.1">
    <property type="nucleotide sequence ID" value="NZ_JH604939.1"/>
</dbReference>
<evidence type="ECO:0000256" key="12">
    <source>
        <dbReference type="ARBA" id="ARBA00023063"/>
    </source>
</evidence>
<gene>
    <name evidence="15" type="primary">napA</name>
    <name evidence="18" type="ORF">HMPREF9440_01004</name>
</gene>
<dbReference type="PROSITE" id="PS51669">
    <property type="entry name" value="4FE4S_MOW_BIS_MGD"/>
    <property type="match status" value="1"/>
</dbReference>
<comment type="similarity">
    <text evidence="1 15">Belongs to the prokaryotic molybdopterin-containing oxidoreductase family. NasA/NapA/NarB subfamily.</text>
</comment>
<comment type="caution">
    <text evidence="18">The sequence shown here is derived from an EMBL/GenBank/DDBJ whole genome shotgun (WGS) entry which is preliminary data.</text>
</comment>
<dbReference type="Gene3D" id="3.40.50.740">
    <property type="match status" value="1"/>
</dbReference>
<dbReference type="InterPro" id="IPR006311">
    <property type="entry name" value="TAT_signal"/>
</dbReference>
<dbReference type="PROSITE" id="PS51318">
    <property type="entry name" value="TAT"/>
    <property type="match status" value="1"/>
</dbReference>
<dbReference type="GO" id="GO:0016020">
    <property type="term" value="C:membrane"/>
    <property type="evidence" value="ECO:0007669"/>
    <property type="project" value="TreeGrafter"/>
</dbReference>
<dbReference type="GO" id="GO:0050140">
    <property type="term" value="F:nitrate reductase (cytochrome) activity"/>
    <property type="evidence" value="ECO:0007669"/>
    <property type="project" value="UniProtKB-EC"/>
</dbReference>
<dbReference type="InterPro" id="IPR006963">
    <property type="entry name" value="Mopterin_OxRdtase_4Fe-4S_dom"/>
</dbReference>
<comment type="cofactor">
    <cofactor evidence="15">
        <name>Mo-bis(molybdopterin guanine dinucleotide)</name>
        <dbReference type="ChEBI" id="CHEBI:60539"/>
    </cofactor>
    <text evidence="15">Binds 1 molybdenum-bis(molybdopterin guanine dinucleotide) (Mo-bis-MGD) cofactor per subunit.</text>
</comment>
<evidence type="ECO:0000256" key="6">
    <source>
        <dbReference type="ARBA" id="ARBA00022729"/>
    </source>
</evidence>
<dbReference type="AlphaFoldDB" id="H3KE43"/>
<feature type="binding site" evidence="15">
    <location>
        <position position="905"/>
    </location>
    <ligand>
        <name>Mo-bis(molybdopterin guanine dinucleotide)</name>
        <dbReference type="ChEBI" id="CHEBI:60539"/>
    </ligand>
</feature>
<dbReference type="CDD" id="cd02791">
    <property type="entry name" value="MopB_CT_Nitrate-R-NapA-like"/>
    <property type="match status" value="1"/>
</dbReference>
<dbReference type="SUPFAM" id="SSF50692">
    <property type="entry name" value="ADC-like"/>
    <property type="match status" value="1"/>
</dbReference>
<feature type="binding site" evidence="15">
    <location>
        <position position="888"/>
    </location>
    <ligand>
        <name>Mo-bis(molybdopterin guanine dinucleotide)</name>
        <dbReference type="ChEBI" id="CHEBI:60539"/>
    </ligand>
</feature>
<name>H3KE43_9BURK</name>
<evidence type="ECO:0000256" key="9">
    <source>
        <dbReference type="ARBA" id="ARBA00023002"/>
    </source>
</evidence>
<dbReference type="InterPro" id="IPR041957">
    <property type="entry name" value="CT_Nitrate-R-NapA-like"/>
</dbReference>
<keyword evidence="12 15" id="KW-0534">Nitrate assimilation</keyword>
<dbReference type="GO" id="GO:0042597">
    <property type="term" value="C:periplasmic space"/>
    <property type="evidence" value="ECO:0007669"/>
    <property type="project" value="UniProtKB-SubCell"/>
</dbReference>
<dbReference type="HAMAP" id="MF_01630">
    <property type="entry name" value="Nitrate_reduct_NapA"/>
    <property type="match status" value="1"/>
</dbReference>
<feature type="binding site" evidence="15">
    <location>
        <position position="880"/>
    </location>
    <ligand>
        <name>substrate</name>
    </ligand>
</feature>
<comment type="subcellular location">
    <subcellularLocation>
        <location evidence="15">Periplasm</location>
    </subcellularLocation>
</comment>
<keyword evidence="6 15" id="KW-0732">Signal</keyword>
<keyword evidence="8 15" id="KW-0249">Electron transport</keyword>
<dbReference type="GO" id="GO:0045333">
    <property type="term" value="P:cellular respiration"/>
    <property type="evidence" value="ECO:0007669"/>
    <property type="project" value="UniProtKB-ARBA"/>
</dbReference>
<dbReference type="InterPro" id="IPR006656">
    <property type="entry name" value="Mopterin_OxRdtase"/>
</dbReference>
<feature type="binding site" evidence="15">
    <location>
        <position position="186"/>
    </location>
    <ligand>
        <name>Mo-bis(molybdopterin guanine dinucleotide)</name>
        <dbReference type="ChEBI" id="CHEBI:60539"/>
    </ligand>
</feature>
<evidence type="ECO:0000256" key="11">
    <source>
        <dbReference type="ARBA" id="ARBA00023014"/>
    </source>
</evidence>
<keyword evidence="9 15" id="KW-0560">Oxidoreductase</keyword>
<dbReference type="GO" id="GO:0043546">
    <property type="term" value="F:molybdopterin cofactor binding"/>
    <property type="evidence" value="ECO:0007669"/>
    <property type="project" value="InterPro"/>
</dbReference>
<reference evidence="18 19" key="1">
    <citation type="submission" date="2011-11" db="EMBL/GenBank/DDBJ databases">
        <authorList>
            <person name="Weinstock G."/>
            <person name="Sodergren E."/>
            <person name="Clifton S."/>
            <person name="Fulton L."/>
            <person name="Fulton B."/>
            <person name="Courtney L."/>
            <person name="Fronick C."/>
            <person name="Harrison M."/>
            <person name="Strong C."/>
            <person name="Farmer C."/>
            <person name="Delahaunty K."/>
            <person name="Markovic C."/>
            <person name="Hall O."/>
            <person name="Minx P."/>
            <person name="Tomlinson C."/>
            <person name="Mitreva M."/>
            <person name="Hou S."/>
            <person name="Chen J."/>
            <person name="Wollam A."/>
            <person name="Pepin K.H."/>
            <person name="Johnson M."/>
            <person name="Bhonagiri V."/>
            <person name="Zhang X."/>
            <person name="Suruliraj S."/>
            <person name="Warren W."/>
            <person name="Chinwalla A."/>
            <person name="Mardis E.R."/>
            <person name="Wilson R.K."/>
        </authorList>
    </citation>
    <scope>NUCLEOTIDE SEQUENCE [LARGE SCALE GENOMIC DNA]</scope>
    <source>
        <strain evidence="18 19">YIT 11816</strain>
    </source>
</reference>
<feature type="binding site" evidence="15">
    <location>
        <position position="60"/>
    </location>
    <ligand>
        <name>[4Fe-4S] cluster</name>
        <dbReference type="ChEBI" id="CHEBI:49883"/>
    </ligand>
</feature>
<evidence type="ECO:0000256" key="8">
    <source>
        <dbReference type="ARBA" id="ARBA00022982"/>
    </source>
</evidence>
<comment type="PTM">
    <text evidence="15">Predicted to be exported by the Tat system. The position of the signal peptide cleavage has not been experimentally proven.</text>
</comment>
<accession>H3KE43</accession>
<feature type="binding site" evidence="15">
    <location>
        <position position="424"/>
    </location>
    <ligand>
        <name>Mo-bis(molybdopterin guanine dinucleotide)</name>
        <dbReference type="ChEBI" id="CHEBI:60539"/>
    </ligand>
</feature>
<dbReference type="Proteomes" id="UP000004956">
    <property type="component" value="Unassembled WGS sequence"/>
</dbReference>
<dbReference type="STRING" id="762967.HMPREF9440_01004"/>
<feature type="binding site" evidence="15">
    <location>
        <position position="605"/>
    </location>
    <ligand>
        <name>Mo-bis(molybdopterin guanine dinucleotide)</name>
        <dbReference type="ChEBI" id="CHEBI:60539"/>
    </ligand>
</feature>
<dbReference type="Gene3D" id="2.40.40.20">
    <property type="match status" value="1"/>
</dbReference>
<feature type="signal peptide" evidence="16">
    <location>
        <begin position="1"/>
        <end position="33"/>
    </location>
</feature>
<dbReference type="PANTHER" id="PTHR43105">
    <property type="entry name" value="RESPIRATORY NITRATE REDUCTASE"/>
    <property type="match status" value="1"/>
</dbReference>
<dbReference type="GO" id="GO:0005506">
    <property type="term" value="F:iron ion binding"/>
    <property type="evidence" value="ECO:0007669"/>
    <property type="project" value="UniProtKB-UniRule"/>
</dbReference>
<evidence type="ECO:0000256" key="2">
    <source>
        <dbReference type="ARBA" id="ARBA00022448"/>
    </source>
</evidence>
<evidence type="ECO:0000256" key="4">
    <source>
        <dbReference type="ARBA" id="ARBA00022505"/>
    </source>
</evidence>
<evidence type="ECO:0000256" key="13">
    <source>
        <dbReference type="ARBA" id="ARBA00052176"/>
    </source>
</evidence>
<comment type="catalytic activity">
    <reaction evidence="13 15">
        <text>2 Fe(II)-[cytochrome] + nitrate + 2 H(+) = 2 Fe(III)-[cytochrome] + nitrite + H2O</text>
        <dbReference type="Rhea" id="RHEA:12909"/>
        <dbReference type="Rhea" id="RHEA-COMP:11777"/>
        <dbReference type="Rhea" id="RHEA-COMP:11778"/>
        <dbReference type="ChEBI" id="CHEBI:15377"/>
        <dbReference type="ChEBI" id="CHEBI:15378"/>
        <dbReference type="ChEBI" id="CHEBI:16301"/>
        <dbReference type="ChEBI" id="CHEBI:17632"/>
        <dbReference type="ChEBI" id="CHEBI:29033"/>
        <dbReference type="ChEBI" id="CHEBI:29034"/>
        <dbReference type="EC" id="1.9.6.1"/>
    </reaction>
</comment>
<dbReference type="GO" id="GO:0042128">
    <property type="term" value="P:nitrate assimilation"/>
    <property type="evidence" value="ECO:0007669"/>
    <property type="project" value="UniProtKB-UniRule"/>
</dbReference>
<dbReference type="PATRIC" id="fig|762967.3.peg.802"/>
<dbReference type="PANTHER" id="PTHR43105:SF11">
    <property type="entry name" value="PERIPLASMIC NITRATE REDUCTASE"/>
    <property type="match status" value="1"/>
</dbReference>
<evidence type="ECO:0000259" key="17">
    <source>
        <dbReference type="PROSITE" id="PS51669"/>
    </source>
</evidence>
<evidence type="ECO:0000313" key="19">
    <source>
        <dbReference type="Proteomes" id="UP000004956"/>
    </source>
</evidence>
<feature type="binding site" evidence="15">
    <location>
        <begin position="804"/>
        <end position="813"/>
    </location>
    <ligand>
        <name>Mo-bis(molybdopterin guanine dinucleotide)</name>
        <dbReference type="ChEBI" id="CHEBI:60539"/>
    </ligand>
</feature>
<keyword evidence="2 15" id="KW-0813">Transport</keyword>
<feature type="binding site" evidence="15">
    <location>
        <position position="182"/>
    </location>
    <ligand>
        <name>Mo-bis(molybdopterin guanine dinucleotide)</name>
        <dbReference type="ChEBI" id="CHEBI:60539"/>
    </ligand>
</feature>
<comment type="function">
    <text evidence="14 15">Catalytic subunit of the periplasmic nitrate reductase complex NapAB. Receives electrons from NapB and catalyzes the reduction of nitrate to nitrite.</text>
</comment>
<feature type="binding site" evidence="15">
    <location>
        <position position="90"/>
    </location>
    <ligand>
        <name>Mo-bis(molybdopterin guanine dinucleotide)</name>
        <dbReference type="ChEBI" id="CHEBI:60539"/>
    </ligand>
</feature>
<dbReference type="Pfam" id="PF04879">
    <property type="entry name" value="Molybdop_Fe4S4"/>
    <property type="match status" value="1"/>
</dbReference>
<comment type="cofactor">
    <cofactor evidence="15">
        <name>[4Fe-4S] cluster</name>
        <dbReference type="ChEBI" id="CHEBI:49883"/>
    </cofactor>
    <text evidence="15">Binds 1 [4Fe-4S] cluster.</text>
</comment>
<dbReference type="EMBL" id="AFBQ01000137">
    <property type="protein sequence ID" value="EHY31605.1"/>
    <property type="molecule type" value="Genomic_DNA"/>
</dbReference>
<dbReference type="SMART" id="SM00926">
    <property type="entry name" value="Molybdop_Fe4S4"/>
    <property type="match status" value="1"/>
</dbReference>
<dbReference type="Pfam" id="PF00384">
    <property type="entry name" value="Molybdopterin"/>
    <property type="match status" value="1"/>
</dbReference>
<dbReference type="GO" id="GO:0030151">
    <property type="term" value="F:molybdenum ion binding"/>
    <property type="evidence" value="ECO:0007669"/>
    <property type="project" value="InterPro"/>
</dbReference>
<dbReference type="EC" id="1.9.6.1" evidence="15"/>
<dbReference type="InterPro" id="IPR006657">
    <property type="entry name" value="MoPterin_dinucl-bd_dom"/>
</dbReference>
<feature type="binding site" evidence="15">
    <location>
        <position position="88"/>
    </location>
    <ligand>
        <name>[4Fe-4S] cluster</name>
        <dbReference type="ChEBI" id="CHEBI:49883"/>
    </ligand>
</feature>
<feature type="binding site" evidence="15">
    <location>
        <position position="56"/>
    </location>
    <ligand>
        <name>[4Fe-4S] cluster</name>
        <dbReference type="ChEBI" id="CHEBI:49883"/>
    </ligand>
</feature>
<protein>
    <recommendedName>
        <fullName evidence="15">Periplasmic nitrate reductase</fullName>
        <ecNumber evidence="15">1.9.6.1</ecNumber>
    </recommendedName>
</protein>
<organism evidence="18 19">
    <name type="scientific">Sutterella parvirubra YIT 11816</name>
    <dbReference type="NCBI Taxonomy" id="762967"/>
    <lineage>
        <taxon>Bacteria</taxon>
        <taxon>Pseudomonadati</taxon>
        <taxon>Pseudomonadota</taxon>
        <taxon>Betaproteobacteria</taxon>
        <taxon>Burkholderiales</taxon>
        <taxon>Sutterellaceae</taxon>
        <taxon>Sutterella</taxon>
    </lineage>
</organism>
<dbReference type="FunFam" id="2.40.40.20:FF:000005">
    <property type="entry name" value="Periplasmic nitrate reductase"/>
    <property type="match status" value="1"/>
</dbReference>
<feature type="binding site" evidence="15">
    <location>
        <position position="420"/>
    </location>
    <ligand>
        <name>Mo-bis(molybdopterin guanine dinucleotide)</name>
        <dbReference type="ChEBI" id="CHEBI:60539"/>
    </ligand>
</feature>
<dbReference type="SUPFAM" id="SSF53706">
    <property type="entry name" value="Formate dehydrogenase/DMSO reductase, domains 1-3"/>
    <property type="match status" value="1"/>
</dbReference>
<sequence>MTQQQPLRFQRRDMIRSGLAAGAALSLGFPVTAAETEAAKAVDDGITWQKGVCRFCGTGCGLQVGTRDGRVVATKGDPDAPVNRGLNCVKGYFNAKILYGKDRLTKPLLRKKNGKFDKTGRFEPVSWEEAFDVMAGELMRVYREKGPAGVSIIGSGQYTIPEAYCASKFIKGGLRSNNIDPNARMCMASAVVGFYQTFGVDEPANNYEDIEKSDVMLLWGNNPAEAHPVLWSRMTNRKLTHKPTKIVSLTTHLHSSSNLSDLTIVFKPNTDLAIANFLIREIIRRDVVDHDFVSKHCVFSTGPTDIGYGLRNTDKWSRPAERDTLERQLRVKLDRWEAAAQGKKVGEVVEQKNAGGPAGNHWAITFEDFKRSVEPYTIDFVTELAKGDQEESADTFRRKLAELADLVCDRTRNIMSYWCMGVNQHQRGVWMNELIYDIHLLLGKHAQPGNGAFSLTGQPSACGSAREVGAFCHRLPADMLVANEAHREKTEKIWSIPKGTLNPKVGASVMEILRGLEDSSIDFLWMQVVNVMQSAPNNTHWTEATRRPGSFVVVSDIYPTYSARAADLILPAAGHFEKWGLYGNGERRTQAWPQVVKAPGEARTDVWMMMELAKRIRIADTWGELPLKGVPGDKLPSVLDEAQKMGIKPDATLFDVLYAPTGGRAEAVWPDPKYPNRSNATGEALGLAYFPEKALFNEYRQFTVGNGHDLADFDTYQSDACRGLLWPVVDGKETPYRFNTAFDPYAKEEKLFYGPLMKAMPTGNLSGVTDKEQKAYPGRAKIFARPYAAPVEQPDAEYDLWLTTGRILEHWHTGSMTRRVPELHRAAPEALLYMNPQDAEKRGMKRGDLAEVTSRYGTCRAKVETQVRQKMPKGSVWMAFFDERAMVNSVVIDATDPISLEPDYKKTAVKVRKAS</sequence>
<comment type="caution">
    <text evidence="15">Lacks conserved residue(s) required for the propagation of feature annotation.</text>
</comment>
<dbReference type="PIRSF" id="PIRSF036643">
    <property type="entry name" value="FDH_alpha"/>
    <property type="match status" value="1"/>
</dbReference>
<dbReference type="GO" id="GO:0009055">
    <property type="term" value="F:electron transfer activity"/>
    <property type="evidence" value="ECO:0007669"/>
    <property type="project" value="UniProtKB-UniRule"/>
</dbReference>
<keyword evidence="11 15" id="KW-0411">Iron-sulfur</keyword>
<evidence type="ECO:0000256" key="10">
    <source>
        <dbReference type="ARBA" id="ARBA00023004"/>
    </source>
</evidence>
<dbReference type="NCBIfam" id="TIGR01706">
    <property type="entry name" value="NAPA"/>
    <property type="match status" value="1"/>
</dbReference>
<feature type="binding site" evidence="15">
    <location>
        <position position="578"/>
    </location>
    <ligand>
        <name>Mo-bis(molybdopterin guanine dinucleotide)</name>
        <dbReference type="ChEBI" id="CHEBI:60539"/>
    </ligand>
</feature>
<keyword evidence="5 15" id="KW-0479">Metal-binding</keyword>